<accession>A0ABX1TW45</accession>
<dbReference type="InterPro" id="IPR038590">
    <property type="entry name" value="YaeQ_sf"/>
</dbReference>
<dbReference type="Pfam" id="PF07152">
    <property type="entry name" value="YaeQ"/>
    <property type="match status" value="1"/>
</dbReference>
<keyword evidence="2" id="KW-1185">Reference proteome</keyword>
<proteinExistence type="predicted"/>
<protein>
    <submittedName>
        <fullName evidence="1">YaeQ family protein</fullName>
    </submittedName>
</protein>
<dbReference type="PANTHER" id="PTHR38784:SF1">
    <property type="entry name" value="SUCROSE PHOSPHORYLASE"/>
    <property type="match status" value="1"/>
</dbReference>
<dbReference type="EMBL" id="SPMY01000017">
    <property type="protein sequence ID" value="NMQ27294.1"/>
    <property type="molecule type" value="Genomic_DNA"/>
</dbReference>
<dbReference type="CDD" id="cd22368">
    <property type="entry name" value="YaeQ-like"/>
    <property type="match status" value="1"/>
</dbReference>
<reference evidence="1 2" key="1">
    <citation type="submission" date="2019-03" db="EMBL/GenBank/DDBJ databases">
        <title>Metabolic reconstructions from genomes of highly enriched 'Candidatus Accumulibacter' and 'Candidatus Competibacter' bioreactor populations.</title>
        <authorList>
            <person name="Annavajhala M.K."/>
            <person name="Welles L."/>
            <person name="Abbas B."/>
            <person name="Sorokin D."/>
            <person name="Park H."/>
            <person name="Van Loosdrecht M."/>
            <person name="Chandran K."/>
        </authorList>
    </citation>
    <scope>NUCLEOTIDE SEQUENCE [LARGE SCALE GENOMIC DNA]</scope>
    <source>
        <strain evidence="1 2">SBR_S</strain>
    </source>
</reference>
<dbReference type="PIRSF" id="PIRSF011484">
    <property type="entry name" value="YaeQ"/>
    <property type="match status" value="1"/>
</dbReference>
<dbReference type="SUPFAM" id="SSF52980">
    <property type="entry name" value="Restriction endonuclease-like"/>
    <property type="match status" value="1"/>
</dbReference>
<name>A0ABX1TW45_9PROT</name>
<organism evidence="1 2">
    <name type="scientific">Candidatus Accumulibacter phosphatis</name>
    <dbReference type="NCBI Taxonomy" id="327160"/>
    <lineage>
        <taxon>Bacteria</taxon>
        <taxon>Pseudomonadati</taxon>
        <taxon>Pseudomonadota</taxon>
        <taxon>Betaproteobacteria</taxon>
        <taxon>Candidatus Accumulibacter</taxon>
    </lineage>
</organism>
<dbReference type="SMART" id="SM01322">
    <property type="entry name" value="YaeQ"/>
    <property type="match status" value="1"/>
</dbReference>
<evidence type="ECO:0000313" key="2">
    <source>
        <dbReference type="Proteomes" id="UP000749010"/>
    </source>
</evidence>
<evidence type="ECO:0000313" key="1">
    <source>
        <dbReference type="EMBL" id="NMQ27294.1"/>
    </source>
</evidence>
<dbReference type="RefSeq" id="WP_169065750.1">
    <property type="nucleotide sequence ID" value="NZ_SPMY01000017.1"/>
</dbReference>
<dbReference type="InterPro" id="IPR011335">
    <property type="entry name" value="Restrct_endonuc-II-like"/>
</dbReference>
<dbReference type="InterPro" id="IPR009822">
    <property type="entry name" value="YaeQ"/>
</dbReference>
<dbReference type="Gene3D" id="3.10.640.10">
    <property type="entry name" value="Restriction endonuclease-like alpha-beta roll domain"/>
    <property type="match status" value="1"/>
</dbReference>
<sequence>MALKATIFKAELTISDTDRGYYATHALTLARHPSETDERMMVRLLAFAVHASDSLQFTTGLSTEGEPDLWQKSPTDEIDLWIDVGLPDEKHLRKACGRARQVVVYAYGGHKAGIWWAKISNALARCENLSIFQLPREATSELAALAERGMNIACMISDGQMWLSDARKNVAVEPTAWMHAGADK</sequence>
<gene>
    <name evidence="1" type="ORF">E4Q23_05705</name>
</gene>
<comment type="caution">
    <text evidence="1">The sequence shown here is derived from an EMBL/GenBank/DDBJ whole genome shotgun (WGS) entry which is preliminary data.</text>
</comment>
<dbReference type="Proteomes" id="UP000749010">
    <property type="component" value="Unassembled WGS sequence"/>
</dbReference>
<dbReference type="PANTHER" id="PTHR38784">
    <property type="entry name" value="SUCROSE PHOSPHORYLASE"/>
    <property type="match status" value="1"/>
</dbReference>